<dbReference type="Gene3D" id="3.30.40.10">
    <property type="entry name" value="Zinc/RING finger domain, C3HC4 (zinc finger)"/>
    <property type="match status" value="1"/>
</dbReference>
<dbReference type="GO" id="GO:0008270">
    <property type="term" value="F:zinc ion binding"/>
    <property type="evidence" value="ECO:0007669"/>
    <property type="project" value="UniProtKB-KW"/>
</dbReference>
<feature type="compositionally biased region" description="Basic and acidic residues" evidence="2">
    <location>
        <begin position="14"/>
        <end position="26"/>
    </location>
</feature>
<feature type="compositionally biased region" description="Polar residues" evidence="2">
    <location>
        <begin position="89"/>
        <end position="101"/>
    </location>
</feature>
<dbReference type="VEuPathDB" id="FungiDB:CAGL0I06138g"/>
<dbReference type="SMART" id="SM00184">
    <property type="entry name" value="RING"/>
    <property type="match status" value="1"/>
</dbReference>
<protein>
    <submittedName>
        <fullName evidence="4">Cyclin-dependent kinase inhibitor FAR1</fullName>
    </submittedName>
</protein>
<keyword evidence="1" id="KW-0863">Zinc-finger</keyword>
<dbReference type="Proteomes" id="UP000054886">
    <property type="component" value="Unassembled WGS sequence"/>
</dbReference>
<feature type="region of interest" description="Disordered" evidence="2">
    <location>
        <begin position="66"/>
        <end position="101"/>
    </location>
</feature>
<evidence type="ECO:0000256" key="1">
    <source>
        <dbReference type="PROSITE-ProRule" id="PRU00175"/>
    </source>
</evidence>
<dbReference type="AlphaFoldDB" id="A0A0W0DN02"/>
<dbReference type="EMBL" id="LLZZ01000113">
    <property type="protein sequence ID" value="KTB05426.1"/>
    <property type="molecule type" value="Genomic_DNA"/>
</dbReference>
<evidence type="ECO:0000259" key="3">
    <source>
        <dbReference type="PROSITE" id="PS50089"/>
    </source>
</evidence>
<organism evidence="4 5">
    <name type="scientific">Candida glabrata</name>
    <name type="common">Yeast</name>
    <name type="synonym">Torulopsis glabrata</name>
    <dbReference type="NCBI Taxonomy" id="5478"/>
    <lineage>
        <taxon>Eukaryota</taxon>
        <taxon>Fungi</taxon>
        <taxon>Dikarya</taxon>
        <taxon>Ascomycota</taxon>
        <taxon>Saccharomycotina</taxon>
        <taxon>Saccharomycetes</taxon>
        <taxon>Saccharomycetales</taxon>
        <taxon>Saccharomycetaceae</taxon>
        <taxon>Nakaseomyces</taxon>
    </lineage>
</organism>
<sequence>MFLRTPVKIQTSEKSIHTPPRDDDTLLRGPAKKLFRSFTEKSENHSIHQNSSPHDVFLPNQMYLRTPDMSPEGKSTSKKRNIPKPLDFSQITTPPQSLKKTSANYHRDNWGQSHIKLSPLTTKPSHKKMVTSTNTIMRENVSESFSYGKNNYNRLSLDTVPSQRESLLSGSSTCSSLKKYNNQKCSICDEEMTVTFKGEKILELDCGHLTHYDCFMAIFEETHSINELPICQICGSQCQPCDEDIFSDITSQLLTLKRSLGISNTNSNHGMNSIAARAIFEREQQVTPVERIIKPSQITSAGFKTPTLSCTPAIEKPVEEEDGYETDIFVSSSSTSSMIINGLTIDLEEKLSNSDSEDVEELLPLVTKPYDDTIQLEFPEPCMDVDMKSACQFPNRTGLEKSICSQENPQFNEFAFRRNLSDYIHNLLSITSFDSTGDLHMFSNFAFSTDGEFWTQPILVFLFEKCLTLFEADSRNIIGQLPVNQISSTSELRHNNEEIIVIDLKSCLFPQIFLKNHEVAFYKQEKIKKWLYYLTDIGRVRPPLIDLTDCSINVMPIELSISYEQEVLRQRINQKSIPQPWDSDLLKRKLCLVVCIDLHISDPNDSNASDILGKILNTLCLDDMLGLVLVGKNGNGEVGPYGTFIGPVNKNWEGWIDVIRDIELWLSDDHNYEFISTEEKIKVILHTCRRITTMMQSDSDSSNVLRNLVIIQAGEDKLEETLLNISDGAKKDYDSVTQTNHFNISTCKATDITSHINTLRSDDKLDVTISNEENVMWLGHMQEGRVYHYKNSFKGNVTLEWRDKDSIHHKTEFTL</sequence>
<evidence type="ECO:0000313" key="4">
    <source>
        <dbReference type="EMBL" id="KTB05426.1"/>
    </source>
</evidence>
<dbReference type="VEuPathDB" id="FungiDB:B1J91_I06138g"/>
<name>A0A0W0DN02_CANGB</name>
<evidence type="ECO:0000313" key="5">
    <source>
        <dbReference type="Proteomes" id="UP000054886"/>
    </source>
</evidence>
<comment type="caution">
    <text evidence="4">The sequence shown here is derived from an EMBL/GenBank/DDBJ whole genome shotgun (WGS) entry which is preliminary data.</text>
</comment>
<gene>
    <name evidence="4" type="ORF">AO440_002602</name>
</gene>
<feature type="domain" description="RING-type" evidence="3">
    <location>
        <begin position="185"/>
        <end position="234"/>
    </location>
</feature>
<feature type="region of interest" description="Disordered" evidence="2">
    <location>
        <begin position="1"/>
        <end position="27"/>
    </location>
</feature>
<keyword evidence="1" id="KW-0862">Zinc</keyword>
<evidence type="ECO:0000256" key="2">
    <source>
        <dbReference type="SAM" id="MobiDB-lite"/>
    </source>
</evidence>
<dbReference type="VEuPathDB" id="FungiDB:GVI51_I05929"/>
<dbReference type="InterPro" id="IPR013083">
    <property type="entry name" value="Znf_RING/FYVE/PHD"/>
</dbReference>
<accession>A0A0W0DN02</accession>
<proteinExistence type="predicted"/>
<keyword evidence="1" id="KW-0479">Metal-binding</keyword>
<dbReference type="SUPFAM" id="SSF57850">
    <property type="entry name" value="RING/U-box"/>
    <property type="match status" value="1"/>
</dbReference>
<dbReference type="VEuPathDB" id="FungiDB:GWK60_I01595"/>
<dbReference type="PROSITE" id="PS50089">
    <property type="entry name" value="ZF_RING_2"/>
    <property type="match status" value="1"/>
</dbReference>
<dbReference type="InterPro" id="IPR001841">
    <property type="entry name" value="Znf_RING"/>
</dbReference>
<reference evidence="4 5" key="1">
    <citation type="submission" date="2015-10" db="EMBL/GenBank/DDBJ databases">
        <title>Draft genomes sequences of Candida glabrata isolates 1A, 1B, 2A, 2B, 3A and 3B.</title>
        <authorList>
            <person name="Haavelsrud O.E."/>
            <person name="Gaustad P."/>
        </authorList>
    </citation>
    <scope>NUCLEOTIDE SEQUENCE [LARGE SCALE GENOMIC DNA]</scope>
    <source>
        <strain evidence="4">910700640</strain>
    </source>
</reference>